<evidence type="ECO:0000313" key="1">
    <source>
        <dbReference type="Proteomes" id="UP000095286"/>
    </source>
</evidence>
<evidence type="ECO:0000313" key="2">
    <source>
        <dbReference type="WBParaSite" id="RSKR_0000587850.1"/>
    </source>
</evidence>
<reference evidence="2" key="1">
    <citation type="submission" date="2016-11" db="UniProtKB">
        <authorList>
            <consortium name="WormBaseParasite"/>
        </authorList>
    </citation>
    <scope>IDENTIFICATION</scope>
    <source>
        <strain evidence="2">KR3021</strain>
    </source>
</reference>
<accession>A0AC35TZT4</accession>
<proteinExistence type="predicted"/>
<dbReference type="WBParaSite" id="RSKR_0000587850.1">
    <property type="protein sequence ID" value="RSKR_0000587850.1"/>
    <property type="gene ID" value="RSKR_0000587850"/>
</dbReference>
<name>A0AC35TZT4_9BILA</name>
<sequence>MSSLADFVKDQKEKSTGSLSSMATSLSGSFSKTMSSFTNRNQATSEDLNPLIEDSGDIEDNVTTRNNRARDSGGRWNLLGMNIPFTGNQQPTESDCFGLGYIQRIGLLAMCLAMSAFCFLGSLTLLPVLIVSTKKFATLNTLGLVFLLLGFCFFLGWKYFLKILISENRRLISAFLMVSVIFTLYASLSVSFISS</sequence>
<organism evidence="1 2">
    <name type="scientific">Rhabditophanes sp. KR3021</name>
    <dbReference type="NCBI Taxonomy" id="114890"/>
    <lineage>
        <taxon>Eukaryota</taxon>
        <taxon>Metazoa</taxon>
        <taxon>Ecdysozoa</taxon>
        <taxon>Nematoda</taxon>
        <taxon>Chromadorea</taxon>
        <taxon>Rhabditida</taxon>
        <taxon>Tylenchina</taxon>
        <taxon>Panagrolaimomorpha</taxon>
        <taxon>Strongyloidoidea</taxon>
        <taxon>Alloionematidae</taxon>
        <taxon>Rhabditophanes</taxon>
    </lineage>
</organism>
<dbReference type="Proteomes" id="UP000095286">
    <property type="component" value="Unplaced"/>
</dbReference>
<protein>
    <submittedName>
        <fullName evidence="2">Vesicle transport protein</fullName>
    </submittedName>
</protein>